<evidence type="ECO:0000313" key="2">
    <source>
        <dbReference type="Proteomes" id="UP001500604"/>
    </source>
</evidence>
<dbReference type="InterPro" id="IPR041492">
    <property type="entry name" value="HAD_2"/>
</dbReference>
<dbReference type="InterPro" id="IPR006439">
    <property type="entry name" value="HAD-SF_hydro_IA"/>
</dbReference>
<dbReference type="SFLD" id="SFLDG01129">
    <property type="entry name" value="C1.5:_HAD__Beta-PGM__Phosphata"/>
    <property type="match status" value="1"/>
</dbReference>
<gene>
    <name evidence="1" type="ORF">GCM10023116_46960</name>
</gene>
<dbReference type="GO" id="GO:0016787">
    <property type="term" value="F:hydrolase activity"/>
    <property type="evidence" value="ECO:0007669"/>
    <property type="project" value="UniProtKB-KW"/>
</dbReference>
<dbReference type="Gene3D" id="3.40.50.1000">
    <property type="entry name" value="HAD superfamily/HAD-like"/>
    <property type="match status" value="1"/>
</dbReference>
<organism evidence="1 2">
    <name type="scientific">Kistimonas scapharcae</name>
    <dbReference type="NCBI Taxonomy" id="1036133"/>
    <lineage>
        <taxon>Bacteria</taxon>
        <taxon>Pseudomonadati</taxon>
        <taxon>Pseudomonadota</taxon>
        <taxon>Gammaproteobacteria</taxon>
        <taxon>Oceanospirillales</taxon>
        <taxon>Endozoicomonadaceae</taxon>
        <taxon>Kistimonas</taxon>
    </lineage>
</organism>
<dbReference type="NCBIfam" id="TIGR01549">
    <property type="entry name" value="HAD-SF-IA-v1"/>
    <property type="match status" value="1"/>
</dbReference>
<proteinExistence type="predicted"/>
<dbReference type="Proteomes" id="UP001500604">
    <property type="component" value="Unassembled WGS sequence"/>
</dbReference>
<protein>
    <submittedName>
        <fullName evidence="1">HAD-IA family hydrolase</fullName>
    </submittedName>
</protein>
<dbReference type="EMBL" id="BAABFL010000475">
    <property type="protein sequence ID" value="GAA4652412.1"/>
    <property type="molecule type" value="Genomic_DNA"/>
</dbReference>
<keyword evidence="1" id="KW-0378">Hydrolase</keyword>
<dbReference type="InterPro" id="IPR023198">
    <property type="entry name" value="PGP-like_dom2"/>
</dbReference>
<dbReference type="SFLD" id="SFLDS00003">
    <property type="entry name" value="Haloacid_Dehalogenase"/>
    <property type="match status" value="1"/>
</dbReference>
<keyword evidence="2" id="KW-1185">Reference proteome</keyword>
<dbReference type="PANTHER" id="PTHR43434">
    <property type="entry name" value="PHOSPHOGLYCOLATE PHOSPHATASE"/>
    <property type="match status" value="1"/>
</dbReference>
<reference evidence="2" key="1">
    <citation type="journal article" date="2019" name="Int. J. Syst. Evol. Microbiol.">
        <title>The Global Catalogue of Microorganisms (GCM) 10K type strain sequencing project: providing services to taxonomists for standard genome sequencing and annotation.</title>
        <authorList>
            <consortium name="The Broad Institute Genomics Platform"/>
            <consortium name="The Broad Institute Genome Sequencing Center for Infectious Disease"/>
            <person name="Wu L."/>
            <person name="Ma J."/>
        </authorList>
    </citation>
    <scope>NUCLEOTIDE SEQUENCE [LARGE SCALE GENOMIC DNA]</scope>
    <source>
        <strain evidence="2">JCM 17805</strain>
    </source>
</reference>
<dbReference type="InterPro" id="IPR023214">
    <property type="entry name" value="HAD_sf"/>
</dbReference>
<dbReference type="PANTHER" id="PTHR43434:SF24">
    <property type="entry name" value="HYDROLASE-RELATED"/>
    <property type="match status" value="1"/>
</dbReference>
<dbReference type="Pfam" id="PF13419">
    <property type="entry name" value="HAD_2"/>
    <property type="match status" value="1"/>
</dbReference>
<dbReference type="InterPro" id="IPR050155">
    <property type="entry name" value="HAD-like_hydrolase_sf"/>
</dbReference>
<dbReference type="Gene3D" id="1.10.150.240">
    <property type="entry name" value="Putative phosphatase, domain 2"/>
    <property type="match status" value="1"/>
</dbReference>
<sequence>MSVMEVLPYKLVVFDWDGTLVDSAERIVECLRHASQNVRLPLLSDREYSNIIGLGMFEAIRQLYPDLPESDIHVFRDAYRDEFLGRSHEPSPFFSGVPDILSLLQCKGYALAVATGKSRKGLVRELETRDMGCLFHATRCADETRSKPDPMMLNQLMAEVRCQPEEVLMIGDSIYDMEMAVNAGIDRLAVTWGVHDRERLASFGPVCIAERVSDISDSLL</sequence>
<name>A0ABP8VBR7_9GAMM</name>
<dbReference type="SUPFAM" id="SSF56784">
    <property type="entry name" value="HAD-like"/>
    <property type="match status" value="1"/>
</dbReference>
<comment type="caution">
    <text evidence="1">The sequence shown here is derived from an EMBL/GenBank/DDBJ whole genome shotgun (WGS) entry which is preliminary data.</text>
</comment>
<accession>A0ABP8VBR7</accession>
<evidence type="ECO:0000313" key="1">
    <source>
        <dbReference type="EMBL" id="GAA4652412.1"/>
    </source>
</evidence>
<dbReference type="InterPro" id="IPR036412">
    <property type="entry name" value="HAD-like_sf"/>
</dbReference>